<gene>
    <name evidence="1" type="ORF">KLDO_g1771</name>
</gene>
<organism evidence="1 2">
    <name type="scientific">Kluyveromyces dobzhanskii CBS 2104</name>
    <dbReference type="NCBI Taxonomy" id="1427455"/>
    <lineage>
        <taxon>Eukaryota</taxon>
        <taxon>Fungi</taxon>
        <taxon>Dikarya</taxon>
        <taxon>Ascomycota</taxon>
        <taxon>Saccharomycotina</taxon>
        <taxon>Saccharomycetes</taxon>
        <taxon>Saccharomycetales</taxon>
        <taxon>Saccharomycetaceae</taxon>
        <taxon>Kluyveromyces</taxon>
    </lineage>
</organism>
<reference evidence="1 2" key="1">
    <citation type="submission" date="2014-03" db="EMBL/GenBank/DDBJ databases">
        <title>The genome of Kluyveromyces dobzhanskii.</title>
        <authorList>
            <person name="Nystedt B."/>
            <person name="Astrom S."/>
        </authorList>
    </citation>
    <scope>NUCLEOTIDE SEQUENCE [LARGE SCALE GENOMIC DNA]</scope>
    <source>
        <strain evidence="1 2">CBS 2104</strain>
    </source>
</reference>
<proteinExistence type="predicted"/>
<protein>
    <submittedName>
        <fullName evidence="1">WGS project CCBQ000000000 data, contig 00098</fullName>
    </submittedName>
</protein>
<keyword evidence="2" id="KW-1185">Reference proteome</keyword>
<sequence length="334" mass="38719">MDTALQERVDRLGRVLGGEERNRDDKFMARWTEKLSRMSSRVSKYRYRTRTVPARFAQSLKLSLKPYERVVDTLDASYRGIDVFSRDEFHKALEETVRKTRLEPVCWDSKYVNPVTIVSHGLCVDCCDGSVVTLACKSCQGTLSMDLSDSDLNEQYEPHLRSMHGPQCFWRQDFSVPLELVYYVNKTTVIYEIERIRSQWAKFNDSKSRFESSELNLKFDVPRKMVEMAEWFSQKKELERGEMALLYVLLRGYAPVETGPDSEVSVAILQCVGSYVTAVAEQVVADAEFNVHPNWSSHYDQDLILDLIYDTLIETPGDSVQDRMSRLRRIVSQW</sequence>
<accession>A0A0A8L5D8</accession>
<name>A0A0A8L5D8_9SACH</name>
<comment type="caution">
    <text evidence="1">The sequence shown here is derived from an EMBL/GenBank/DDBJ whole genome shotgun (WGS) entry which is preliminary data.</text>
</comment>
<dbReference type="OrthoDB" id="4068218at2759"/>
<evidence type="ECO:0000313" key="1">
    <source>
        <dbReference type="EMBL" id="CDO93474.1"/>
    </source>
</evidence>
<evidence type="ECO:0000313" key="2">
    <source>
        <dbReference type="Proteomes" id="UP000031516"/>
    </source>
</evidence>
<dbReference type="EMBL" id="CCBQ010000025">
    <property type="protein sequence ID" value="CDO93474.1"/>
    <property type="molecule type" value="Genomic_DNA"/>
</dbReference>
<dbReference type="Proteomes" id="UP000031516">
    <property type="component" value="Unassembled WGS sequence"/>
</dbReference>
<dbReference type="AlphaFoldDB" id="A0A0A8L5D8"/>